<feature type="signal peptide" evidence="1">
    <location>
        <begin position="1"/>
        <end position="18"/>
    </location>
</feature>
<dbReference type="InterPro" id="IPR027823">
    <property type="entry name" value="DUF4468"/>
</dbReference>
<accession>A0A2S1L8Y1</accession>
<protein>
    <recommendedName>
        <fullName evidence="2">DUF4468 domain-containing protein</fullName>
    </recommendedName>
</protein>
<feature type="chain" id="PRO_5015701421" description="DUF4468 domain-containing protein" evidence="1">
    <location>
        <begin position="19"/>
        <end position="188"/>
    </location>
</feature>
<dbReference type="KEGG" id="ffa:FFWV33_01020"/>
<dbReference type="OrthoDB" id="708866at2"/>
<evidence type="ECO:0000259" key="2">
    <source>
        <dbReference type="Pfam" id="PF14730"/>
    </source>
</evidence>
<name>A0A2S1L8Y1_9FLAO</name>
<dbReference type="EMBL" id="CP020918">
    <property type="protein sequence ID" value="AWG20205.1"/>
    <property type="molecule type" value="Genomic_DNA"/>
</dbReference>
<dbReference type="Pfam" id="PF14730">
    <property type="entry name" value="DUF4468"/>
    <property type="match status" value="1"/>
</dbReference>
<evidence type="ECO:0000313" key="4">
    <source>
        <dbReference type="Proteomes" id="UP000244527"/>
    </source>
</evidence>
<proteinExistence type="predicted"/>
<keyword evidence="4" id="KW-1185">Reference proteome</keyword>
<keyword evidence="1" id="KW-0732">Signal</keyword>
<evidence type="ECO:0000256" key="1">
    <source>
        <dbReference type="SAM" id="SignalP"/>
    </source>
</evidence>
<feature type="domain" description="DUF4468" evidence="2">
    <location>
        <begin position="38"/>
        <end position="115"/>
    </location>
</feature>
<dbReference type="RefSeq" id="WP_108739172.1">
    <property type="nucleotide sequence ID" value="NZ_CP020918.1"/>
</dbReference>
<dbReference type="Gene3D" id="3.30.530.80">
    <property type="match status" value="1"/>
</dbReference>
<organism evidence="3 4">
    <name type="scientific">Flavobacterium faecale</name>
    <dbReference type="NCBI Taxonomy" id="1355330"/>
    <lineage>
        <taxon>Bacteria</taxon>
        <taxon>Pseudomonadati</taxon>
        <taxon>Bacteroidota</taxon>
        <taxon>Flavobacteriia</taxon>
        <taxon>Flavobacteriales</taxon>
        <taxon>Flavobacteriaceae</taxon>
        <taxon>Flavobacterium</taxon>
    </lineage>
</organism>
<dbReference type="Proteomes" id="UP000244527">
    <property type="component" value="Chromosome"/>
</dbReference>
<reference evidence="3 4" key="1">
    <citation type="submission" date="2017-04" db="EMBL/GenBank/DDBJ databases">
        <title>Compelte genome sequence of WV33.</title>
        <authorList>
            <person name="Lee P.C."/>
        </authorList>
    </citation>
    <scope>NUCLEOTIDE SEQUENCE [LARGE SCALE GENOMIC DNA]</scope>
    <source>
        <strain evidence="3 4">WV33</strain>
    </source>
</reference>
<sequence length="188" mass="21696">MKKVLMLFLLLITGLITAQETEFKFTKDGFTDYVVGTIPNKTANELYKKALDWVSVTYNNPKEVIKAQIENDYIRIEGSESNMLCIKTLGMMNCSNGRYQIEISFKDGKYKFDVIKLEQYLKPSQYSVISGWTEVGIGLTNPYYKENGDLRSIYKLYPEAIETKFNNLNTSLNEFLKSDNIPSKKSEW</sequence>
<evidence type="ECO:0000313" key="3">
    <source>
        <dbReference type="EMBL" id="AWG20205.1"/>
    </source>
</evidence>
<gene>
    <name evidence="3" type="ORF">FFWV33_01020</name>
</gene>
<dbReference type="AlphaFoldDB" id="A0A2S1L8Y1"/>